<dbReference type="Pfam" id="PF12697">
    <property type="entry name" value="Abhydrolase_6"/>
    <property type="match status" value="1"/>
</dbReference>
<dbReference type="OrthoDB" id="9780744at2"/>
<dbReference type="RefSeq" id="WP_018947087.1">
    <property type="nucleotide sequence ID" value="NZ_MUZR01000004.1"/>
</dbReference>
<name>A0A1V3A1R1_9GAMM</name>
<sequence length="253" mass="25924">MSDGSAPALVLLHGWGFSGAVWEPVIRALRARGYAGRIHAPDLPGHGAAGGGDELADPDAVAAQLVAGLPDDLESPVWAGWSLGALPALAIRGADARGRILVAGSPRFVCAADWPEAMDPRELEGFARLLGSDTGRLRRQFAALCARGAQEPAALARSLRGGLEAAAARPEALAAGLAALRDADRRGDLGAGSPLAALLAEDDALIPPGLERHLATRVPGARIRRVPGPHALPLAAPDTVAEFIHATLAEIPA</sequence>
<proteinExistence type="predicted"/>
<dbReference type="AlphaFoldDB" id="A0A1V3A1R1"/>
<evidence type="ECO:0000259" key="1">
    <source>
        <dbReference type="Pfam" id="PF12697"/>
    </source>
</evidence>
<evidence type="ECO:0000313" key="3">
    <source>
        <dbReference type="Proteomes" id="UP000189177"/>
    </source>
</evidence>
<protein>
    <recommendedName>
        <fullName evidence="1">AB hydrolase-1 domain-containing protein</fullName>
    </recommendedName>
</protein>
<dbReference type="InterPro" id="IPR000073">
    <property type="entry name" value="AB_hydrolase_1"/>
</dbReference>
<dbReference type="EMBL" id="MUZR01000004">
    <property type="protein sequence ID" value="OOC11274.1"/>
    <property type="molecule type" value="Genomic_DNA"/>
</dbReference>
<keyword evidence="3" id="KW-1185">Reference proteome</keyword>
<comment type="caution">
    <text evidence="2">The sequence shown here is derived from an EMBL/GenBank/DDBJ whole genome shotgun (WGS) entry which is preliminary data.</text>
</comment>
<accession>A0A1V3A1R1</accession>
<dbReference type="Gene3D" id="3.40.50.1820">
    <property type="entry name" value="alpha/beta hydrolase"/>
    <property type="match status" value="1"/>
</dbReference>
<dbReference type="PANTHER" id="PTHR43194">
    <property type="entry name" value="HYDROLASE ALPHA/BETA FOLD FAMILY"/>
    <property type="match status" value="1"/>
</dbReference>
<dbReference type="InterPro" id="IPR050228">
    <property type="entry name" value="Carboxylesterase_BioH"/>
</dbReference>
<dbReference type="STRING" id="252474.B1A74_01255"/>
<evidence type="ECO:0000313" key="2">
    <source>
        <dbReference type="EMBL" id="OOC11274.1"/>
    </source>
</evidence>
<dbReference type="InterPro" id="IPR029058">
    <property type="entry name" value="AB_hydrolase_fold"/>
</dbReference>
<feature type="domain" description="AB hydrolase-1" evidence="1">
    <location>
        <begin position="9"/>
        <end position="242"/>
    </location>
</feature>
<reference evidence="2 3" key="1">
    <citation type="submission" date="2017-02" db="EMBL/GenBank/DDBJ databases">
        <title>Genomic diversity within the haloalkaliphilic genus Thioalkalivibrio.</title>
        <authorList>
            <person name="Ahn A.-C."/>
            <person name="Meier-Kolthoff J."/>
            <person name="Overmars L."/>
            <person name="Richter M."/>
            <person name="Woyke T."/>
            <person name="Sorokin D.Y."/>
            <person name="Muyzer G."/>
        </authorList>
    </citation>
    <scope>NUCLEOTIDE SEQUENCE [LARGE SCALE GENOMIC DNA]</scope>
    <source>
        <strain evidence="2 3">HL17</strain>
    </source>
</reference>
<dbReference type="PANTHER" id="PTHR43194:SF5">
    <property type="entry name" value="PIMELOYL-[ACYL-CARRIER PROTEIN] METHYL ESTER ESTERASE"/>
    <property type="match status" value="1"/>
</dbReference>
<organism evidence="2 3">
    <name type="scientific">Thioalkalivibrio halophilus</name>
    <dbReference type="NCBI Taxonomy" id="252474"/>
    <lineage>
        <taxon>Bacteria</taxon>
        <taxon>Pseudomonadati</taxon>
        <taxon>Pseudomonadota</taxon>
        <taxon>Gammaproteobacteria</taxon>
        <taxon>Chromatiales</taxon>
        <taxon>Ectothiorhodospiraceae</taxon>
        <taxon>Thioalkalivibrio</taxon>
    </lineage>
</organism>
<dbReference type="Proteomes" id="UP000189177">
    <property type="component" value="Unassembled WGS sequence"/>
</dbReference>
<dbReference type="SUPFAM" id="SSF53474">
    <property type="entry name" value="alpha/beta-Hydrolases"/>
    <property type="match status" value="1"/>
</dbReference>
<gene>
    <name evidence="2" type="ORF">B1A74_01255</name>
</gene>